<sequence length="388" mass="42076">MRSIYLDYSSSTPVAASVRDSMLPFLSEFYGHPARCHWYGRAAQEAVEDARSHLASLLSCHPSEIVFTSSGTESVNLGILGVCRSISKGGNGEPAHLIISTLEHACVTRCAEQLQREGWQISFVRCNADGVVQVEEFAAAIRPNTRMISLIHASHRIGTVQPIEQIAELCQARDILLHTDAAQSIGKIDCNVDDLGIDLLSLSGHKFYAPKGIGALYVRLGVPIEPILFGESYETGLRPGTANVPGIVGLGQAAKLALAGLEKGMDRTSEMRDRFHHQLESLIGKPLPIHGEHVRRVPGILSIELPGVTAEAMQRRLPEICFGPTHRSISKKPSAAPCAPAECQQLAYGPTELQSPYLLRISFGWTTSEEELQQAAQLIASAFEALVD</sequence>
<dbReference type="SUPFAM" id="SSF53383">
    <property type="entry name" value="PLP-dependent transferases"/>
    <property type="match status" value="1"/>
</dbReference>
<evidence type="ECO:0000256" key="10">
    <source>
        <dbReference type="RuleBase" id="RU004504"/>
    </source>
</evidence>
<dbReference type="PANTHER" id="PTHR11601">
    <property type="entry name" value="CYSTEINE DESULFURYLASE FAMILY MEMBER"/>
    <property type="match status" value="1"/>
</dbReference>
<evidence type="ECO:0000256" key="7">
    <source>
        <dbReference type="ARBA" id="ARBA00023004"/>
    </source>
</evidence>
<dbReference type="InterPro" id="IPR016454">
    <property type="entry name" value="Cysteine_dSase"/>
</dbReference>
<evidence type="ECO:0000256" key="6">
    <source>
        <dbReference type="ARBA" id="ARBA00022898"/>
    </source>
</evidence>
<gene>
    <name evidence="12" type="primary">iscS_1</name>
    <name evidence="12" type="ORF">Q31a_25700</name>
</gene>
<dbReference type="EMBL" id="CP036298">
    <property type="protein sequence ID" value="QDV24255.1"/>
    <property type="molecule type" value="Genomic_DNA"/>
</dbReference>
<comment type="cofactor">
    <cofactor evidence="1 10">
        <name>pyridoxal 5'-phosphate</name>
        <dbReference type="ChEBI" id="CHEBI:597326"/>
    </cofactor>
</comment>
<proteinExistence type="inferred from homology"/>
<dbReference type="InterPro" id="IPR015422">
    <property type="entry name" value="PyrdxlP-dep_Trfase_small"/>
</dbReference>
<evidence type="ECO:0000256" key="9">
    <source>
        <dbReference type="ARBA" id="ARBA00050776"/>
    </source>
</evidence>
<dbReference type="InterPro" id="IPR015421">
    <property type="entry name" value="PyrdxlP-dep_Trfase_major"/>
</dbReference>
<evidence type="ECO:0000256" key="8">
    <source>
        <dbReference type="ARBA" id="ARBA00023014"/>
    </source>
</evidence>
<dbReference type="RefSeq" id="WP_145077759.1">
    <property type="nucleotide sequence ID" value="NZ_CP036298.1"/>
</dbReference>
<dbReference type="GO" id="GO:0046872">
    <property type="term" value="F:metal ion binding"/>
    <property type="evidence" value="ECO:0007669"/>
    <property type="project" value="UniProtKB-KW"/>
</dbReference>
<dbReference type="InterPro" id="IPR020578">
    <property type="entry name" value="Aminotrans_V_PyrdxlP_BS"/>
</dbReference>
<dbReference type="GO" id="GO:0051536">
    <property type="term" value="F:iron-sulfur cluster binding"/>
    <property type="evidence" value="ECO:0007669"/>
    <property type="project" value="UniProtKB-KW"/>
</dbReference>
<dbReference type="PANTHER" id="PTHR11601:SF34">
    <property type="entry name" value="CYSTEINE DESULFURASE"/>
    <property type="match status" value="1"/>
</dbReference>
<evidence type="ECO:0000313" key="13">
    <source>
        <dbReference type="Proteomes" id="UP000318017"/>
    </source>
</evidence>
<evidence type="ECO:0000256" key="5">
    <source>
        <dbReference type="ARBA" id="ARBA00022723"/>
    </source>
</evidence>
<keyword evidence="7" id="KW-0408">Iron</keyword>
<comment type="catalytic activity">
    <reaction evidence="9">
        <text>(sulfur carrier)-H + L-cysteine = (sulfur carrier)-SH + L-alanine</text>
        <dbReference type="Rhea" id="RHEA:43892"/>
        <dbReference type="Rhea" id="RHEA-COMP:14737"/>
        <dbReference type="Rhea" id="RHEA-COMP:14739"/>
        <dbReference type="ChEBI" id="CHEBI:29917"/>
        <dbReference type="ChEBI" id="CHEBI:35235"/>
        <dbReference type="ChEBI" id="CHEBI:57972"/>
        <dbReference type="ChEBI" id="CHEBI:64428"/>
        <dbReference type="EC" id="2.8.1.7"/>
    </reaction>
</comment>
<dbReference type="PROSITE" id="PS00595">
    <property type="entry name" value="AA_TRANSFER_CLASS_5"/>
    <property type="match status" value="1"/>
</dbReference>
<keyword evidence="5" id="KW-0479">Metal-binding</keyword>
<dbReference type="Proteomes" id="UP000318017">
    <property type="component" value="Chromosome"/>
</dbReference>
<keyword evidence="4 12" id="KW-0808">Transferase</keyword>
<dbReference type="OrthoDB" id="9808002at2"/>
<dbReference type="KEGG" id="ahel:Q31a_25700"/>
<dbReference type="GO" id="GO:0031071">
    <property type="term" value="F:cysteine desulfurase activity"/>
    <property type="evidence" value="ECO:0007669"/>
    <property type="project" value="UniProtKB-EC"/>
</dbReference>
<evidence type="ECO:0000256" key="2">
    <source>
        <dbReference type="ARBA" id="ARBA00006490"/>
    </source>
</evidence>
<dbReference type="InterPro" id="IPR015424">
    <property type="entry name" value="PyrdxlP-dep_Trfase"/>
</dbReference>
<dbReference type="Pfam" id="PF00266">
    <property type="entry name" value="Aminotran_5"/>
    <property type="match status" value="1"/>
</dbReference>
<dbReference type="EC" id="2.8.1.7" evidence="3"/>
<evidence type="ECO:0000259" key="11">
    <source>
        <dbReference type="Pfam" id="PF00266"/>
    </source>
</evidence>
<dbReference type="PIRSF" id="PIRSF005572">
    <property type="entry name" value="NifS"/>
    <property type="match status" value="1"/>
</dbReference>
<comment type="similarity">
    <text evidence="2">Belongs to the class-V pyridoxal-phosphate-dependent aminotransferase family. NifS/IscS subfamily.</text>
</comment>
<evidence type="ECO:0000256" key="3">
    <source>
        <dbReference type="ARBA" id="ARBA00012239"/>
    </source>
</evidence>
<feature type="domain" description="Aminotransferase class V" evidence="11">
    <location>
        <begin position="4"/>
        <end position="373"/>
    </location>
</feature>
<name>A0A518G6P5_9BACT</name>
<evidence type="ECO:0000256" key="1">
    <source>
        <dbReference type="ARBA" id="ARBA00001933"/>
    </source>
</evidence>
<evidence type="ECO:0000313" key="12">
    <source>
        <dbReference type="EMBL" id="QDV24255.1"/>
    </source>
</evidence>
<keyword evidence="8" id="KW-0411">Iron-sulfur</keyword>
<protein>
    <recommendedName>
        <fullName evidence="3">cysteine desulfurase</fullName>
        <ecNumber evidence="3">2.8.1.7</ecNumber>
    </recommendedName>
</protein>
<dbReference type="InterPro" id="IPR000192">
    <property type="entry name" value="Aminotrans_V_dom"/>
</dbReference>
<dbReference type="Gene3D" id="3.40.640.10">
    <property type="entry name" value="Type I PLP-dependent aspartate aminotransferase-like (Major domain)"/>
    <property type="match status" value="1"/>
</dbReference>
<dbReference type="Gene3D" id="3.90.1150.10">
    <property type="entry name" value="Aspartate Aminotransferase, domain 1"/>
    <property type="match status" value="1"/>
</dbReference>
<keyword evidence="6" id="KW-0663">Pyridoxal phosphate</keyword>
<dbReference type="AlphaFoldDB" id="A0A518G6P5"/>
<reference evidence="12 13" key="1">
    <citation type="submission" date="2019-02" db="EMBL/GenBank/DDBJ databases">
        <title>Deep-cultivation of Planctomycetes and their phenomic and genomic characterization uncovers novel biology.</title>
        <authorList>
            <person name="Wiegand S."/>
            <person name="Jogler M."/>
            <person name="Boedeker C."/>
            <person name="Pinto D."/>
            <person name="Vollmers J."/>
            <person name="Rivas-Marin E."/>
            <person name="Kohn T."/>
            <person name="Peeters S.H."/>
            <person name="Heuer A."/>
            <person name="Rast P."/>
            <person name="Oberbeckmann S."/>
            <person name="Bunk B."/>
            <person name="Jeske O."/>
            <person name="Meyerdierks A."/>
            <person name="Storesund J.E."/>
            <person name="Kallscheuer N."/>
            <person name="Luecker S."/>
            <person name="Lage O.M."/>
            <person name="Pohl T."/>
            <person name="Merkel B.J."/>
            <person name="Hornburger P."/>
            <person name="Mueller R.-W."/>
            <person name="Bruemmer F."/>
            <person name="Labrenz M."/>
            <person name="Spormann A.M."/>
            <person name="Op den Camp H."/>
            <person name="Overmann J."/>
            <person name="Amann R."/>
            <person name="Jetten M.S.M."/>
            <person name="Mascher T."/>
            <person name="Medema M.H."/>
            <person name="Devos D.P."/>
            <person name="Kaster A.-K."/>
            <person name="Ovreas L."/>
            <person name="Rohde M."/>
            <person name="Galperin M.Y."/>
            <person name="Jogler C."/>
        </authorList>
    </citation>
    <scope>NUCLEOTIDE SEQUENCE [LARGE SCALE GENOMIC DNA]</scope>
    <source>
        <strain evidence="12 13">Q31a</strain>
    </source>
</reference>
<keyword evidence="13" id="KW-1185">Reference proteome</keyword>
<evidence type="ECO:0000256" key="4">
    <source>
        <dbReference type="ARBA" id="ARBA00022679"/>
    </source>
</evidence>
<organism evidence="12 13">
    <name type="scientific">Aureliella helgolandensis</name>
    <dbReference type="NCBI Taxonomy" id="2527968"/>
    <lineage>
        <taxon>Bacteria</taxon>
        <taxon>Pseudomonadati</taxon>
        <taxon>Planctomycetota</taxon>
        <taxon>Planctomycetia</taxon>
        <taxon>Pirellulales</taxon>
        <taxon>Pirellulaceae</taxon>
        <taxon>Aureliella</taxon>
    </lineage>
</organism>
<accession>A0A518G6P5</accession>